<proteinExistence type="predicted"/>
<accession>A0AA88RA28</accession>
<evidence type="ECO:0000313" key="2">
    <source>
        <dbReference type="Proteomes" id="UP001187471"/>
    </source>
</evidence>
<dbReference type="AlphaFoldDB" id="A0AA88RA28"/>
<dbReference type="PANTHER" id="PTHR47481:SF43">
    <property type="entry name" value="RETROTRANSPOSON COPIA-LIKE N-TERMINAL DOMAIN-CONTAINING PROTEIN"/>
    <property type="match status" value="1"/>
</dbReference>
<dbReference type="Proteomes" id="UP001187471">
    <property type="component" value="Unassembled WGS sequence"/>
</dbReference>
<comment type="caution">
    <text evidence="1">The sequence shown here is derived from an EMBL/GenBank/DDBJ whole genome shotgun (WGS) entry which is preliminary data.</text>
</comment>
<evidence type="ECO:0000313" key="1">
    <source>
        <dbReference type="EMBL" id="KAK2978126.1"/>
    </source>
</evidence>
<keyword evidence="2" id="KW-1185">Reference proteome</keyword>
<dbReference type="PANTHER" id="PTHR47481">
    <property type="match status" value="1"/>
</dbReference>
<gene>
    <name evidence="1" type="ORF">RJ640_028680</name>
</gene>
<dbReference type="EMBL" id="JAVXUO010001897">
    <property type="protein sequence ID" value="KAK2978126.1"/>
    <property type="molecule type" value="Genomic_DNA"/>
</dbReference>
<reference evidence="1" key="1">
    <citation type="submission" date="2022-12" db="EMBL/GenBank/DDBJ databases">
        <title>Draft genome assemblies for two species of Escallonia (Escalloniales).</title>
        <authorList>
            <person name="Chanderbali A."/>
            <person name="Dervinis C."/>
            <person name="Anghel I."/>
            <person name="Soltis D."/>
            <person name="Soltis P."/>
            <person name="Zapata F."/>
        </authorList>
    </citation>
    <scope>NUCLEOTIDE SEQUENCE</scope>
    <source>
        <strain evidence="1">UCBG92.1500</strain>
        <tissue evidence="1">Leaf</tissue>
    </source>
</reference>
<name>A0AA88RA28_9ASTE</name>
<protein>
    <submittedName>
        <fullName evidence="1">Uncharacterized protein</fullName>
    </submittedName>
</protein>
<organism evidence="1 2">
    <name type="scientific">Escallonia rubra</name>
    <dbReference type="NCBI Taxonomy" id="112253"/>
    <lineage>
        <taxon>Eukaryota</taxon>
        <taxon>Viridiplantae</taxon>
        <taxon>Streptophyta</taxon>
        <taxon>Embryophyta</taxon>
        <taxon>Tracheophyta</taxon>
        <taxon>Spermatophyta</taxon>
        <taxon>Magnoliopsida</taxon>
        <taxon>eudicotyledons</taxon>
        <taxon>Gunneridae</taxon>
        <taxon>Pentapetalae</taxon>
        <taxon>asterids</taxon>
        <taxon>campanulids</taxon>
        <taxon>Escalloniales</taxon>
        <taxon>Escalloniaceae</taxon>
        <taxon>Escallonia</taxon>
    </lineage>
</organism>
<sequence length="183" mass="20349">MDAHVMIGKKGKLQRIMATIKNLKESVTIAGKKGHMVKVCWSNKRLVESNTATSNTKEKSEDDWDAEALFAAEQELALTTTTFEQIHYENVWIVDSGCPNHITMWRTQLYSGLIGHNLLGFIDGSNPPPPQSIPESANFTAEIPNPEYASWHRQDQLILNAMLGSCIETIQPHISTVSSSKKA</sequence>